<sequence>MITIEKLKTNYKINISGEEFVIEKAMDAQYYQLKSTTTGYVFKELSFMCLYEIVKNNITFEYNDKRITFDKIKKNIIFLTQIEVKKEL</sequence>
<accession>A0A162J6W6</accession>
<organism evidence="1 2">
    <name type="scientific">Fusobacterium necrophorum subsp. funduliforme</name>
    <dbReference type="NCBI Taxonomy" id="143387"/>
    <lineage>
        <taxon>Bacteria</taxon>
        <taxon>Fusobacteriati</taxon>
        <taxon>Fusobacteriota</taxon>
        <taxon>Fusobacteriia</taxon>
        <taxon>Fusobacteriales</taxon>
        <taxon>Fusobacteriaceae</taxon>
        <taxon>Fusobacterium</taxon>
    </lineage>
</organism>
<dbReference type="Proteomes" id="UP000075816">
    <property type="component" value="Unassembled WGS sequence"/>
</dbReference>
<dbReference type="EMBL" id="LVEA01000001">
    <property type="protein sequence ID" value="KYL05245.1"/>
    <property type="molecule type" value="Genomic_DNA"/>
</dbReference>
<evidence type="ECO:0000313" key="2">
    <source>
        <dbReference type="Proteomes" id="UP000075816"/>
    </source>
</evidence>
<comment type="caution">
    <text evidence="1">The sequence shown here is derived from an EMBL/GenBank/DDBJ whole genome shotgun (WGS) entry which is preliminary data.</text>
</comment>
<dbReference type="AlphaFoldDB" id="A0A162J6W6"/>
<evidence type="ECO:0000313" key="1">
    <source>
        <dbReference type="EMBL" id="KYL05245.1"/>
    </source>
</evidence>
<dbReference type="RefSeq" id="WP_062680740.1">
    <property type="nucleotide sequence ID" value="NZ_LVEA01000001.1"/>
</dbReference>
<protein>
    <submittedName>
        <fullName evidence="1">Uncharacterized protein</fullName>
    </submittedName>
</protein>
<name>A0A162J6W6_9FUSO</name>
<proteinExistence type="predicted"/>
<reference evidence="1 2" key="1">
    <citation type="submission" date="2016-03" db="EMBL/GenBank/DDBJ databases">
        <title>Comparative genomics of human isolates of Fusobacterium necrophorum.</title>
        <authorList>
            <person name="Jensen A."/>
            <person name="Bank S."/>
            <person name="Andersen P.S."/>
            <person name="Kristensen L.H."/>
            <person name="Prag J."/>
        </authorList>
    </citation>
    <scope>NUCLEOTIDE SEQUENCE [LARGE SCALE GENOMIC DNA]</scope>
    <source>
        <strain evidence="1 2">LS_1264</strain>
    </source>
</reference>
<gene>
    <name evidence="1" type="ORF">A2J07_00490</name>
</gene>